<dbReference type="Gene3D" id="2.40.50.140">
    <property type="entry name" value="Nucleic acid-binding proteins"/>
    <property type="match status" value="1"/>
</dbReference>
<feature type="domain" description="DNA replication/recombination mediator RecO N-terminal" evidence="9">
    <location>
        <begin position="1"/>
        <end position="78"/>
    </location>
</feature>
<keyword evidence="6 8" id="KW-0234">DNA repair</keyword>
<evidence type="ECO:0000256" key="8">
    <source>
        <dbReference type="HAMAP-Rule" id="MF_00201"/>
    </source>
</evidence>
<dbReference type="KEGG" id="afri:E3E15_04410"/>
<name>A0A6M3HX19_9GAMM</name>
<dbReference type="GO" id="GO:0006310">
    <property type="term" value="P:DNA recombination"/>
    <property type="evidence" value="ECO:0007669"/>
    <property type="project" value="UniProtKB-UniRule"/>
</dbReference>
<keyword evidence="11" id="KW-1185">Reference proteome</keyword>
<dbReference type="Gene3D" id="1.20.1440.120">
    <property type="entry name" value="Recombination protein O, C-terminal domain"/>
    <property type="match status" value="1"/>
</dbReference>
<dbReference type="AlphaFoldDB" id="A0A6M3HX19"/>
<evidence type="ECO:0000256" key="1">
    <source>
        <dbReference type="ARBA" id="ARBA00003065"/>
    </source>
</evidence>
<proteinExistence type="inferred from homology"/>
<dbReference type="NCBIfam" id="TIGR00613">
    <property type="entry name" value="reco"/>
    <property type="match status" value="1"/>
</dbReference>
<dbReference type="PANTHER" id="PTHR33991:SF1">
    <property type="entry name" value="DNA REPAIR PROTEIN RECO"/>
    <property type="match status" value="1"/>
</dbReference>
<evidence type="ECO:0000256" key="5">
    <source>
        <dbReference type="ARBA" id="ARBA00023172"/>
    </source>
</evidence>
<sequence>MKDKLYDFYILHQRKYKESSLLVSIFTSEFGKISGVIRTNKKQQNLYQPLVKLCGQISLARRDSGLNKIYNIEFIESFYKKSYINLLALQYINELIFLLLSYSDEDDALFKKYDFVMSNMSEDNYKYLLRFFELELLESLGQGVYVEHDLDGYNIEPAKNYNILFAGFREAVVAGVNSVKGLSLMKIREPLYKWTEQDLKVIARVTRLKLDNILVGKQLQSRKLLLDYLSLKRRTVIC</sequence>
<dbReference type="GO" id="GO:0043590">
    <property type="term" value="C:bacterial nucleoid"/>
    <property type="evidence" value="ECO:0007669"/>
    <property type="project" value="TreeGrafter"/>
</dbReference>
<dbReference type="Pfam" id="PF02565">
    <property type="entry name" value="RecO_C"/>
    <property type="match status" value="1"/>
</dbReference>
<keyword evidence="4 8" id="KW-0227">DNA damage</keyword>
<evidence type="ECO:0000256" key="4">
    <source>
        <dbReference type="ARBA" id="ARBA00022763"/>
    </source>
</evidence>
<evidence type="ECO:0000313" key="11">
    <source>
        <dbReference type="Proteomes" id="UP000503320"/>
    </source>
</evidence>
<dbReference type="Proteomes" id="UP000503320">
    <property type="component" value="Chromosome"/>
</dbReference>
<keyword evidence="5 8" id="KW-0233">DNA recombination</keyword>
<dbReference type="InterPro" id="IPR003717">
    <property type="entry name" value="RecO"/>
</dbReference>
<evidence type="ECO:0000259" key="9">
    <source>
        <dbReference type="Pfam" id="PF11967"/>
    </source>
</evidence>
<dbReference type="SUPFAM" id="SSF50249">
    <property type="entry name" value="Nucleic acid-binding proteins"/>
    <property type="match status" value="1"/>
</dbReference>
<dbReference type="InterPro" id="IPR022572">
    <property type="entry name" value="DNA_rep/recomb_RecO_N"/>
</dbReference>
<dbReference type="EMBL" id="CP038017">
    <property type="protein sequence ID" value="QIV94641.1"/>
    <property type="molecule type" value="Genomic_DNA"/>
</dbReference>
<evidence type="ECO:0000313" key="10">
    <source>
        <dbReference type="EMBL" id="QIV94641.1"/>
    </source>
</evidence>
<gene>
    <name evidence="8 10" type="primary">recO</name>
    <name evidence="10" type="ORF">E3E15_04410</name>
</gene>
<evidence type="ECO:0000256" key="3">
    <source>
        <dbReference type="ARBA" id="ARBA00021310"/>
    </source>
</evidence>
<evidence type="ECO:0000256" key="7">
    <source>
        <dbReference type="ARBA" id="ARBA00033409"/>
    </source>
</evidence>
<evidence type="ECO:0000256" key="6">
    <source>
        <dbReference type="ARBA" id="ARBA00023204"/>
    </source>
</evidence>
<dbReference type="Pfam" id="PF11967">
    <property type="entry name" value="RecO_N"/>
    <property type="match status" value="1"/>
</dbReference>
<dbReference type="RefSeq" id="WP_172106739.1">
    <property type="nucleotide sequence ID" value="NZ_CP038017.1"/>
</dbReference>
<dbReference type="InterPro" id="IPR012340">
    <property type="entry name" value="NA-bd_OB-fold"/>
</dbReference>
<organism evidence="10 11">
    <name type="scientific">Allofrancisella frigidaquae</name>
    <dbReference type="NCBI Taxonomy" id="1085644"/>
    <lineage>
        <taxon>Bacteria</taxon>
        <taxon>Pseudomonadati</taxon>
        <taxon>Pseudomonadota</taxon>
        <taxon>Gammaproteobacteria</taxon>
        <taxon>Thiotrichales</taxon>
        <taxon>Francisellaceae</taxon>
        <taxon>Allofrancisella</taxon>
    </lineage>
</organism>
<evidence type="ECO:0000256" key="2">
    <source>
        <dbReference type="ARBA" id="ARBA00007452"/>
    </source>
</evidence>
<reference evidence="10 11" key="1">
    <citation type="submission" date="2019-03" db="EMBL/GenBank/DDBJ databases">
        <title>Complete Genome Sequence of Allofrancisella frigidaquae Strain SYSU 10HL1970 Isolated from Water-Cooling Systems in China.</title>
        <authorList>
            <person name="Ohrman C."/>
            <person name="Uneklint I."/>
            <person name="Sjodin A."/>
        </authorList>
    </citation>
    <scope>NUCLEOTIDE SEQUENCE [LARGE SCALE GENOMIC DNA]</scope>
    <source>
        <strain evidence="10 11">SYSU 10HL1970</strain>
    </source>
</reference>
<dbReference type="GO" id="GO:0006302">
    <property type="term" value="P:double-strand break repair"/>
    <property type="evidence" value="ECO:0007669"/>
    <property type="project" value="TreeGrafter"/>
</dbReference>
<dbReference type="HAMAP" id="MF_00201">
    <property type="entry name" value="RecO"/>
    <property type="match status" value="1"/>
</dbReference>
<protein>
    <recommendedName>
        <fullName evidence="3 8">DNA repair protein RecO</fullName>
    </recommendedName>
    <alternativeName>
        <fullName evidence="7 8">Recombination protein O</fullName>
    </alternativeName>
</protein>
<accession>A0A6M3HX19</accession>
<comment type="similarity">
    <text evidence="2 8">Belongs to the RecO family.</text>
</comment>
<dbReference type="InterPro" id="IPR042242">
    <property type="entry name" value="RecO_C"/>
</dbReference>
<comment type="function">
    <text evidence="1 8">Involved in DNA repair and RecF pathway recombination.</text>
</comment>
<dbReference type="PANTHER" id="PTHR33991">
    <property type="entry name" value="DNA REPAIR PROTEIN RECO"/>
    <property type="match status" value="1"/>
</dbReference>